<protein>
    <submittedName>
        <fullName evidence="3">Uncharacterized protein</fullName>
    </submittedName>
</protein>
<evidence type="ECO:0000313" key="3">
    <source>
        <dbReference type="EMBL" id="CDZ97891.1"/>
    </source>
</evidence>
<keyword evidence="2" id="KW-0472">Membrane</keyword>
<dbReference type="AlphaFoldDB" id="A0A0F7SG96"/>
<keyword evidence="2" id="KW-0812">Transmembrane</keyword>
<reference evidence="3" key="1">
    <citation type="submission" date="2014-08" db="EMBL/GenBank/DDBJ databases">
        <authorList>
            <person name="Sharma Rahul"/>
            <person name="Thines Marco"/>
        </authorList>
    </citation>
    <scope>NUCLEOTIDE SEQUENCE</scope>
</reference>
<keyword evidence="2" id="KW-1133">Transmembrane helix</keyword>
<feature type="transmembrane region" description="Helical" evidence="2">
    <location>
        <begin position="181"/>
        <end position="204"/>
    </location>
</feature>
<proteinExistence type="predicted"/>
<feature type="region of interest" description="Disordered" evidence="1">
    <location>
        <begin position="298"/>
        <end position="389"/>
    </location>
</feature>
<dbReference type="EMBL" id="LN483249">
    <property type="protein sequence ID" value="CDZ97891.1"/>
    <property type="molecule type" value="Genomic_DNA"/>
</dbReference>
<evidence type="ECO:0000256" key="2">
    <source>
        <dbReference type="SAM" id="Phobius"/>
    </source>
</evidence>
<sequence length="389" mass="43514">MILKDDSPVGVLTRQVSCQELPSTSLPSSTFLLYPPSSSSASFHSDQTSRERIPSYHPPTFPPAAHMAVADPTPWSRYPPPKYKFKTRMSRFIPVLLVVGNSAIVLGASVTFMVESVIRIATTHIKLQMFAVFRNIVIPSNILIAASVSSLILCPIHHLLPLPSPARQSFFKAEFSYKLLTILRALIPIITTLLYLIGGCWFFTVALTKDVDEDKDDSSVPVGNGVIIHPDQNYPSDVLTSIVFLLNAFEHNIVHRVFTGTPPKKIGELEQRVKRFFLGSEMCEEELSALEVMLQTQDGDIDGEGGSSSGSESRLESIESTEKRRRRRERLARMGIRFGTRAEEEESEMGTGTYSRRSRSDDRANNMKQNLVSWWKTKKGKQREGPLSI</sequence>
<organism evidence="3">
    <name type="scientific">Phaffia rhodozyma</name>
    <name type="common">Yeast</name>
    <name type="synonym">Xanthophyllomyces dendrorhous</name>
    <dbReference type="NCBI Taxonomy" id="264483"/>
    <lineage>
        <taxon>Eukaryota</taxon>
        <taxon>Fungi</taxon>
        <taxon>Dikarya</taxon>
        <taxon>Basidiomycota</taxon>
        <taxon>Agaricomycotina</taxon>
        <taxon>Tremellomycetes</taxon>
        <taxon>Cystofilobasidiales</taxon>
        <taxon>Mrakiaceae</taxon>
        <taxon>Phaffia</taxon>
    </lineage>
</organism>
<feature type="transmembrane region" description="Helical" evidence="2">
    <location>
        <begin position="92"/>
        <end position="118"/>
    </location>
</feature>
<feature type="transmembrane region" description="Helical" evidence="2">
    <location>
        <begin position="138"/>
        <end position="160"/>
    </location>
</feature>
<evidence type="ECO:0000256" key="1">
    <source>
        <dbReference type="SAM" id="MobiDB-lite"/>
    </source>
</evidence>
<name>A0A0F7SG96_PHARH</name>
<feature type="compositionally biased region" description="Basic and acidic residues" evidence="1">
    <location>
        <begin position="313"/>
        <end position="322"/>
    </location>
</feature>
<accession>A0A0F7SG96</accession>